<comment type="similarity">
    <text evidence="1">Belongs to the protein kinase superfamily. CMGC Ser/Thr protein kinase family. CDC2/CDKX subfamily.</text>
</comment>
<evidence type="ECO:0000256" key="15">
    <source>
        <dbReference type="PIRSR" id="PIRSR637770-1"/>
    </source>
</evidence>
<name>A0A8J5JYD7_HOMAM</name>
<evidence type="ECO:0000256" key="18">
    <source>
        <dbReference type="RuleBase" id="RU000304"/>
    </source>
</evidence>
<dbReference type="PANTHER" id="PTHR24056">
    <property type="entry name" value="CELL DIVISION PROTEIN KINASE"/>
    <property type="match status" value="1"/>
</dbReference>
<feature type="binding site" evidence="16">
    <location>
        <position position="49"/>
    </location>
    <ligand>
        <name>ATP</name>
        <dbReference type="ChEBI" id="CHEBI:30616"/>
    </ligand>
</feature>
<keyword evidence="5 18" id="KW-0723">Serine/threonine-protein kinase</keyword>
<dbReference type="InterPro" id="IPR008271">
    <property type="entry name" value="Ser/Thr_kinase_AS"/>
</dbReference>
<feature type="binding site" evidence="17">
    <location>
        <position position="50"/>
    </location>
    <ligand>
        <name>ATP</name>
        <dbReference type="ChEBI" id="CHEBI:30616"/>
    </ligand>
</feature>
<protein>
    <recommendedName>
        <fullName evidence="4">Cyclin-dependent kinase 7</fullName>
        <ecNumber evidence="3">2.7.11.22</ecNumber>
        <ecNumber evidence="2">2.7.11.23</ecNumber>
    </recommendedName>
    <alternativeName>
        <fullName evidence="11">Cell division protein kinase 7</fullName>
    </alternativeName>
</protein>
<dbReference type="PROSITE" id="PS00108">
    <property type="entry name" value="PROTEIN_KINASE_ST"/>
    <property type="match status" value="1"/>
</dbReference>
<dbReference type="PROSITE" id="PS50011">
    <property type="entry name" value="PROTEIN_KINASE_DOM"/>
    <property type="match status" value="1"/>
</dbReference>
<evidence type="ECO:0000256" key="10">
    <source>
        <dbReference type="ARBA" id="ARBA00022840"/>
    </source>
</evidence>
<evidence type="ECO:0000256" key="16">
    <source>
        <dbReference type="PIRSR" id="PIRSR637770-2"/>
    </source>
</evidence>
<evidence type="ECO:0000256" key="4">
    <source>
        <dbReference type="ARBA" id="ARBA00013901"/>
    </source>
</evidence>
<dbReference type="PROSITE" id="PS00107">
    <property type="entry name" value="PROTEIN_KINASE_ATP"/>
    <property type="match status" value="1"/>
</dbReference>
<dbReference type="Gene3D" id="3.30.200.20">
    <property type="entry name" value="Phosphorylase Kinase, domain 1"/>
    <property type="match status" value="1"/>
</dbReference>
<keyword evidence="7" id="KW-0808">Transferase</keyword>
<comment type="caution">
    <text evidence="21">The sequence shown here is derived from an EMBL/GenBank/DDBJ whole genome shotgun (WGS) entry which is preliminary data.</text>
</comment>
<proteinExistence type="inferred from homology"/>
<dbReference type="GO" id="GO:0005737">
    <property type="term" value="C:cytoplasm"/>
    <property type="evidence" value="ECO:0007669"/>
    <property type="project" value="TreeGrafter"/>
</dbReference>
<dbReference type="Proteomes" id="UP000747542">
    <property type="component" value="Unassembled WGS sequence"/>
</dbReference>
<evidence type="ECO:0000256" key="8">
    <source>
        <dbReference type="ARBA" id="ARBA00022741"/>
    </source>
</evidence>
<evidence type="ECO:0000259" key="20">
    <source>
        <dbReference type="PROSITE" id="PS50011"/>
    </source>
</evidence>
<evidence type="ECO:0000256" key="12">
    <source>
        <dbReference type="ARBA" id="ARBA00047811"/>
    </source>
</evidence>
<dbReference type="GO" id="GO:0005524">
    <property type="term" value="F:ATP binding"/>
    <property type="evidence" value="ECO:0007669"/>
    <property type="project" value="UniProtKB-UniRule"/>
</dbReference>
<feature type="region of interest" description="Disordered" evidence="19">
    <location>
        <begin position="378"/>
        <end position="399"/>
    </location>
</feature>
<dbReference type="GO" id="GO:0004693">
    <property type="term" value="F:cyclin-dependent protein serine/threonine kinase activity"/>
    <property type="evidence" value="ECO:0007669"/>
    <property type="project" value="UniProtKB-EC"/>
</dbReference>
<evidence type="ECO:0000256" key="13">
    <source>
        <dbReference type="ARBA" id="ARBA00048367"/>
    </source>
</evidence>
<evidence type="ECO:0000256" key="6">
    <source>
        <dbReference type="ARBA" id="ARBA00022553"/>
    </source>
</evidence>
<gene>
    <name evidence="21" type="primary">Cdk7-L</name>
    <name evidence="21" type="ORF">Hamer_G019113</name>
</gene>
<feature type="binding site" evidence="16">
    <location>
        <begin position="26"/>
        <end position="34"/>
    </location>
    <ligand>
        <name>ATP</name>
        <dbReference type="ChEBI" id="CHEBI:30616"/>
    </ligand>
</feature>
<evidence type="ECO:0000256" key="14">
    <source>
        <dbReference type="ARBA" id="ARBA00049280"/>
    </source>
</evidence>
<comment type="catalytic activity">
    <reaction evidence="14">
        <text>[DNA-directed RNA polymerase] + ATP = phospho-[DNA-directed RNA polymerase] + ADP + H(+)</text>
        <dbReference type="Rhea" id="RHEA:10216"/>
        <dbReference type="Rhea" id="RHEA-COMP:11321"/>
        <dbReference type="Rhea" id="RHEA-COMP:11322"/>
        <dbReference type="ChEBI" id="CHEBI:15378"/>
        <dbReference type="ChEBI" id="CHEBI:30616"/>
        <dbReference type="ChEBI" id="CHEBI:43176"/>
        <dbReference type="ChEBI" id="CHEBI:68546"/>
        <dbReference type="ChEBI" id="CHEBI:456216"/>
        <dbReference type="EC" id="2.7.11.23"/>
    </reaction>
</comment>
<evidence type="ECO:0000313" key="21">
    <source>
        <dbReference type="EMBL" id="KAG7163844.1"/>
    </source>
</evidence>
<keyword evidence="10 16" id="KW-0067">ATP-binding</keyword>
<feature type="domain" description="Protein kinase" evidence="20">
    <location>
        <begin position="20"/>
        <end position="372"/>
    </location>
</feature>
<evidence type="ECO:0000256" key="9">
    <source>
        <dbReference type="ARBA" id="ARBA00022777"/>
    </source>
</evidence>
<comment type="catalytic activity">
    <reaction evidence="13">
        <text>L-seryl-[protein] + ATP = O-phospho-L-seryl-[protein] + ADP + H(+)</text>
        <dbReference type="Rhea" id="RHEA:17989"/>
        <dbReference type="Rhea" id="RHEA-COMP:9863"/>
        <dbReference type="Rhea" id="RHEA-COMP:11604"/>
        <dbReference type="ChEBI" id="CHEBI:15378"/>
        <dbReference type="ChEBI" id="CHEBI:29999"/>
        <dbReference type="ChEBI" id="CHEBI:30616"/>
        <dbReference type="ChEBI" id="CHEBI:83421"/>
        <dbReference type="ChEBI" id="CHEBI:456216"/>
        <dbReference type="EC" id="2.7.11.22"/>
    </reaction>
</comment>
<dbReference type="AlphaFoldDB" id="A0A8J5JYD7"/>
<evidence type="ECO:0000256" key="17">
    <source>
        <dbReference type="PROSITE-ProRule" id="PRU10141"/>
    </source>
</evidence>
<evidence type="ECO:0000256" key="7">
    <source>
        <dbReference type="ARBA" id="ARBA00022679"/>
    </source>
</evidence>
<dbReference type="SMART" id="SM00220">
    <property type="entry name" value="S_TKc"/>
    <property type="match status" value="1"/>
</dbReference>
<dbReference type="CDD" id="cd07841">
    <property type="entry name" value="STKc_CDK7"/>
    <property type="match status" value="1"/>
</dbReference>
<evidence type="ECO:0000256" key="1">
    <source>
        <dbReference type="ARBA" id="ARBA00006485"/>
    </source>
</evidence>
<sequence>MEESEEKRGRIRIEEKLKRYEKIDFLGEGQFATVYKALDVETNQIVAVKKIKLGSREEARDGINRTALREIKLLQEVHHPNLIGLLDVFGYKSNVSLVFDFMDTDLEVIIKDTDNIILTPANIKAYIMQTLRGLEFLHLHWILHRDLKPNNLLVNCEGVLKIGDFGLARFFGSPNRQYSHQVVTRWYRGVLPGGGWEEEGGAVVVGGEVCYREEEGEAVVAGVEVCYREEEGGAVVVGGEVCYREVAGRRRVEQWWSPELLFGARSYGTGVDMWAVGCILAEMLVRCPYFPGDSDLDQLTRIFTALGTPTDDTWKDMTKLPDFVAFKHFDGSPLRDLFLAASDDLLQLLGSLLTINPSKRCSCTQALKMPYFSNRPAHTPGPLLPLPPSIKNKKDHDKPTLKRKIVEESGFGASLAKKLQF</sequence>
<dbReference type="EC" id="2.7.11.22" evidence="3"/>
<dbReference type="InterPro" id="IPR037770">
    <property type="entry name" value="CDK7"/>
</dbReference>
<organism evidence="21 22">
    <name type="scientific">Homarus americanus</name>
    <name type="common">American lobster</name>
    <dbReference type="NCBI Taxonomy" id="6706"/>
    <lineage>
        <taxon>Eukaryota</taxon>
        <taxon>Metazoa</taxon>
        <taxon>Ecdysozoa</taxon>
        <taxon>Arthropoda</taxon>
        <taxon>Crustacea</taxon>
        <taxon>Multicrustacea</taxon>
        <taxon>Malacostraca</taxon>
        <taxon>Eumalacostraca</taxon>
        <taxon>Eucarida</taxon>
        <taxon>Decapoda</taxon>
        <taxon>Pleocyemata</taxon>
        <taxon>Astacidea</taxon>
        <taxon>Nephropoidea</taxon>
        <taxon>Nephropidae</taxon>
        <taxon>Homarus</taxon>
    </lineage>
</organism>
<dbReference type="PANTHER" id="PTHR24056:SF0">
    <property type="entry name" value="CYCLIN-DEPENDENT KINASE 7"/>
    <property type="match status" value="1"/>
</dbReference>
<dbReference type="InterPro" id="IPR011009">
    <property type="entry name" value="Kinase-like_dom_sf"/>
</dbReference>
<dbReference type="EC" id="2.7.11.23" evidence="2"/>
<comment type="catalytic activity">
    <reaction evidence="12">
        <text>L-threonyl-[protein] + ATP = O-phospho-L-threonyl-[protein] + ADP + H(+)</text>
        <dbReference type="Rhea" id="RHEA:46608"/>
        <dbReference type="Rhea" id="RHEA-COMP:11060"/>
        <dbReference type="Rhea" id="RHEA-COMP:11605"/>
        <dbReference type="ChEBI" id="CHEBI:15378"/>
        <dbReference type="ChEBI" id="CHEBI:30013"/>
        <dbReference type="ChEBI" id="CHEBI:30616"/>
        <dbReference type="ChEBI" id="CHEBI:61977"/>
        <dbReference type="ChEBI" id="CHEBI:456216"/>
        <dbReference type="EC" id="2.7.11.22"/>
    </reaction>
</comment>
<keyword evidence="8 16" id="KW-0547">Nucleotide-binding</keyword>
<dbReference type="InterPro" id="IPR017441">
    <property type="entry name" value="Protein_kinase_ATP_BS"/>
</dbReference>
<keyword evidence="22" id="KW-1185">Reference proteome</keyword>
<dbReference type="GO" id="GO:0045944">
    <property type="term" value="P:positive regulation of transcription by RNA polymerase II"/>
    <property type="evidence" value="ECO:0007669"/>
    <property type="project" value="TreeGrafter"/>
</dbReference>
<keyword evidence="9 21" id="KW-0418">Kinase</keyword>
<evidence type="ECO:0000256" key="19">
    <source>
        <dbReference type="SAM" id="MobiDB-lite"/>
    </source>
</evidence>
<reference evidence="21" key="1">
    <citation type="journal article" date="2021" name="Sci. Adv.">
        <title>The American lobster genome reveals insights on longevity, neural, and immune adaptations.</title>
        <authorList>
            <person name="Polinski J.M."/>
            <person name="Zimin A.V."/>
            <person name="Clark K.F."/>
            <person name="Kohn A.B."/>
            <person name="Sadowski N."/>
            <person name="Timp W."/>
            <person name="Ptitsyn A."/>
            <person name="Khanna P."/>
            <person name="Romanova D.Y."/>
            <person name="Williams P."/>
            <person name="Greenwood S.J."/>
            <person name="Moroz L.L."/>
            <person name="Walt D.R."/>
            <person name="Bodnar A.G."/>
        </authorList>
    </citation>
    <scope>NUCLEOTIDE SEQUENCE</scope>
    <source>
        <strain evidence="21">GMGI-L3</strain>
    </source>
</reference>
<evidence type="ECO:0000256" key="3">
    <source>
        <dbReference type="ARBA" id="ARBA00012425"/>
    </source>
</evidence>
<dbReference type="SUPFAM" id="SSF56112">
    <property type="entry name" value="Protein kinase-like (PK-like)"/>
    <property type="match status" value="2"/>
</dbReference>
<accession>A0A8J5JYD7</accession>
<keyword evidence="6" id="KW-0597">Phosphoprotein</keyword>
<dbReference type="FunFam" id="3.30.200.20:FF:000190">
    <property type="entry name" value="Putative cyclin-dependent kinase 7"/>
    <property type="match status" value="1"/>
</dbReference>
<dbReference type="GO" id="GO:0008353">
    <property type="term" value="F:RNA polymerase II CTD heptapeptide repeat kinase activity"/>
    <property type="evidence" value="ECO:0007669"/>
    <property type="project" value="UniProtKB-EC"/>
</dbReference>
<dbReference type="GO" id="GO:0070985">
    <property type="term" value="C:transcription factor TFIIK complex"/>
    <property type="evidence" value="ECO:0007669"/>
    <property type="project" value="InterPro"/>
</dbReference>
<dbReference type="EMBL" id="JAHLQT010026149">
    <property type="protein sequence ID" value="KAG7163844.1"/>
    <property type="molecule type" value="Genomic_DNA"/>
</dbReference>
<dbReference type="InterPro" id="IPR050108">
    <property type="entry name" value="CDK"/>
</dbReference>
<evidence type="ECO:0000256" key="11">
    <source>
        <dbReference type="ARBA" id="ARBA00029738"/>
    </source>
</evidence>
<evidence type="ECO:0000313" key="22">
    <source>
        <dbReference type="Proteomes" id="UP000747542"/>
    </source>
</evidence>
<dbReference type="InterPro" id="IPR000719">
    <property type="entry name" value="Prot_kinase_dom"/>
</dbReference>
<evidence type="ECO:0000256" key="2">
    <source>
        <dbReference type="ARBA" id="ARBA00012409"/>
    </source>
</evidence>
<dbReference type="Pfam" id="PF00069">
    <property type="entry name" value="Pkinase"/>
    <property type="match status" value="2"/>
</dbReference>
<evidence type="ECO:0000256" key="5">
    <source>
        <dbReference type="ARBA" id="ARBA00022527"/>
    </source>
</evidence>
<feature type="active site" description="Proton acceptor" evidence="15">
    <location>
        <position position="146"/>
    </location>
</feature>
<dbReference type="Gene3D" id="1.10.510.10">
    <property type="entry name" value="Transferase(Phosphotransferase) domain 1"/>
    <property type="match status" value="1"/>
</dbReference>